<dbReference type="GO" id="GO:0016791">
    <property type="term" value="F:phosphatase activity"/>
    <property type="evidence" value="ECO:0007669"/>
    <property type="project" value="TreeGrafter"/>
</dbReference>
<accession>A0A0E0FQ20</accession>
<dbReference type="Gene3D" id="3.40.50.1000">
    <property type="entry name" value="HAD superfamily/HAD-like"/>
    <property type="match status" value="2"/>
</dbReference>
<dbReference type="PANTHER" id="PTHR19288:SF46">
    <property type="entry name" value="HALOACID DEHALOGENASE-LIKE HYDROLASE DOMAIN-CONTAINING PROTEIN 2"/>
    <property type="match status" value="1"/>
</dbReference>
<dbReference type="InterPro" id="IPR023214">
    <property type="entry name" value="HAD_sf"/>
</dbReference>
<dbReference type="Proteomes" id="UP000006591">
    <property type="component" value="Chromosome 1"/>
</dbReference>
<reference evidence="2" key="1">
    <citation type="submission" date="2015-04" db="UniProtKB">
        <authorList>
            <consortium name="EnsemblPlants"/>
        </authorList>
    </citation>
    <scope>IDENTIFICATION</scope>
    <source>
        <strain evidence="2">SL10</strain>
    </source>
</reference>
<dbReference type="InterPro" id="IPR036412">
    <property type="entry name" value="HAD-like_sf"/>
</dbReference>
<evidence type="ECO:0000313" key="2">
    <source>
        <dbReference type="EnsemblPlants" id="ONIVA01G27230.2"/>
    </source>
</evidence>
<sequence length="245" mass="27621">MLTPVVAAAAPAPARSRWPLEDAATLIDSVETFIFDCDGREADRRSARDARHARSKGKRLVFVTNNSTKSRKQYGKKFETLGLNVNEEEIFASSFAYVAYLQSIDFPKDKKVYVIGEDGILKELELAGFQYLGGPSDGDKKIELKPGFYMEHDKDINLSSKSMNLHQLDSSDIVLSLQKARGLFGRFSILRKLRCSKIPSTWMVPRGSLASPYMLPLSLYLPISFVPWITFFRNKKSRSNAWGII</sequence>
<dbReference type="InterPro" id="IPR006357">
    <property type="entry name" value="HAD-SF_hydro_IIA"/>
</dbReference>
<dbReference type="GO" id="GO:0005737">
    <property type="term" value="C:cytoplasm"/>
    <property type="evidence" value="ECO:0007669"/>
    <property type="project" value="TreeGrafter"/>
</dbReference>
<name>A0A0E0FQ20_ORYNI</name>
<reference evidence="2" key="2">
    <citation type="submission" date="2018-04" db="EMBL/GenBank/DDBJ databases">
        <title>OnivRS2 (Oryza nivara Reference Sequence Version 2).</title>
        <authorList>
            <person name="Zhang J."/>
            <person name="Kudrna D."/>
            <person name="Lee S."/>
            <person name="Talag J."/>
            <person name="Rajasekar S."/>
            <person name="Welchert J."/>
            <person name="Hsing Y.-I."/>
            <person name="Wing R.A."/>
        </authorList>
    </citation>
    <scope>NUCLEOTIDE SEQUENCE [LARGE SCALE GENOMIC DNA]</scope>
</reference>
<keyword evidence="1" id="KW-0812">Transmembrane</keyword>
<keyword evidence="1" id="KW-1133">Transmembrane helix</keyword>
<feature type="transmembrane region" description="Helical" evidence="1">
    <location>
        <begin position="213"/>
        <end position="232"/>
    </location>
</feature>
<proteinExistence type="predicted"/>
<dbReference type="PANTHER" id="PTHR19288">
    <property type="entry name" value="4-NITROPHENYLPHOSPHATASE-RELATED"/>
    <property type="match status" value="1"/>
</dbReference>
<organism evidence="2">
    <name type="scientific">Oryza nivara</name>
    <name type="common">Indian wild rice</name>
    <name type="synonym">Oryza sativa f. spontanea</name>
    <dbReference type="NCBI Taxonomy" id="4536"/>
    <lineage>
        <taxon>Eukaryota</taxon>
        <taxon>Viridiplantae</taxon>
        <taxon>Streptophyta</taxon>
        <taxon>Embryophyta</taxon>
        <taxon>Tracheophyta</taxon>
        <taxon>Spermatophyta</taxon>
        <taxon>Magnoliopsida</taxon>
        <taxon>Liliopsida</taxon>
        <taxon>Poales</taxon>
        <taxon>Poaceae</taxon>
        <taxon>BOP clade</taxon>
        <taxon>Oryzoideae</taxon>
        <taxon>Oryzeae</taxon>
        <taxon>Oryzinae</taxon>
        <taxon>Oryza</taxon>
    </lineage>
</organism>
<evidence type="ECO:0008006" key="4">
    <source>
        <dbReference type="Google" id="ProtNLM"/>
    </source>
</evidence>
<dbReference type="Pfam" id="PF13344">
    <property type="entry name" value="Hydrolase_6"/>
    <property type="match status" value="1"/>
</dbReference>
<evidence type="ECO:0000313" key="3">
    <source>
        <dbReference type="Proteomes" id="UP000006591"/>
    </source>
</evidence>
<dbReference type="Gramene" id="ONIVA01G27230.2">
    <property type="protein sequence ID" value="ONIVA01G27230.2"/>
    <property type="gene ID" value="ONIVA01G27230"/>
</dbReference>
<dbReference type="SUPFAM" id="SSF56784">
    <property type="entry name" value="HAD-like"/>
    <property type="match status" value="1"/>
</dbReference>
<keyword evidence="3" id="KW-1185">Reference proteome</keyword>
<protein>
    <recommendedName>
        <fullName evidence="4">Phosphoglycolate phosphatase</fullName>
    </recommendedName>
</protein>
<keyword evidence="1" id="KW-0472">Membrane</keyword>
<dbReference type="EnsemblPlants" id="ONIVA01G27230.2">
    <property type="protein sequence ID" value="ONIVA01G27230.2"/>
    <property type="gene ID" value="ONIVA01G27230"/>
</dbReference>
<dbReference type="AlphaFoldDB" id="A0A0E0FQ20"/>
<evidence type="ECO:0000256" key="1">
    <source>
        <dbReference type="SAM" id="Phobius"/>
    </source>
</evidence>